<evidence type="ECO:0000256" key="3">
    <source>
        <dbReference type="SAM" id="Phobius"/>
    </source>
</evidence>
<proteinExistence type="predicted"/>
<dbReference type="PROSITE" id="PS50943">
    <property type="entry name" value="HTH_CROC1"/>
    <property type="match status" value="1"/>
</dbReference>
<dbReference type="GO" id="GO:0003677">
    <property type="term" value="F:DNA binding"/>
    <property type="evidence" value="ECO:0007669"/>
    <property type="project" value="UniProtKB-KW"/>
</dbReference>
<keyword evidence="1" id="KW-0238">DNA-binding</keyword>
<dbReference type="InterPro" id="IPR001387">
    <property type="entry name" value="Cro/C1-type_HTH"/>
</dbReference>
<evidence type="ECO:0000313" key="5">
    <source>
        <dbReference type="EMBL" id="MBU9736172.1"/>
    </source>
</evidence>
<dbReference type="Pfam" id="PF01381">
    <property type="entry name" value="HTH_3"/>
    <property type="match status" value="1"/>
</dbReference>
<dbReference type="CDD" id="cd00093">
    <property type="entry name" value="HTH_XRE"/>
    <property type="match status" value="1"/>
</dbReference>
<feature type="coiled-coil region" evidence="2">
    <location>
        <begin position="67"/>
        <end position="165"/>
    </location>
</feature>
<gene>
    <name evidence="5" type="ORF">KTH89_06450</name>
</gene>
<reference evidence="5" key="1">
    <citation type="submission" date="2021-06" db="EMBL/GenBank/DDBJ databases">
        <title>Description of novel taxa of the family Lachnospiraceae.</title>
        <authorList>
            <person name="Chaplin A.V."/>
            <person name="Sokolova S.R."/>
            <person name="Pikina A.P."/>
            <person name="Korzhanova M."/>
            <person name="Belova V."/>
            <person name="Korostin D."/>
            <person name="Efimov B.A."/>
        </authorList>
    </citation>
    <scope>NUCLEOTIDE SEQUENCE</scope>
    <source>
        <strain evidence="5">ASD5720</strain>
    </source>
</reference>
<evidence type="ECO:0000256" key="2">
    <source>
        <dbReference type="SAM" id="Coils"/>
    </source>
</evidence>
<dbReference type="PANTHER" id="PTHR46558">
    <property type="entry name" value="TRACRIPTIONAL REGULATORY PROTEIN-RELATED-RELATED"/>
    <property type="match status" value="1"/>
</dbReference>
<keyword evidence="3" id="KW-1133">Transmembrane helix</keyword>
<comment type="caution">
    <text evidence="5">The sequence shown here is derived from an EMBL/GenBank/DDBJ whole genome shotgun (WGS) entry which is preliminary data.</text>
</comment>
<dbReference type="AlphaFoldDB" id="A0A949NA76"/>
<feature type="domain" description="HTH cro/C1-type" evidence="4">
    <location>
        <begin position="7"/>
        <end position="61"/>
    </location>
</feature>
<keyword evidence="2" id="KW-0175">Coiled coil</keyword>
<dbReference type="InterPro" id="IPR010982">
    <property type="entry name" value="Lambda_DNA-bd_dom_sf"/>
</dbReference>
<dbReference type="Proteomes" id="UP000712157">
    <property type="component" value="Unassembled WGS sequence"/>
</dbReference>
<accession>A0A949NA76</accession>
<dbReference type="SUPFAM" id="SSF47413">
    <property type="entry name" value="lambda repressor-like DNA-binding domains"/>
    <property type="match status" value="1"/>
</dbReference>
<dbReference type="PANTHER" id="PTHR46558:SF11">
    <property type="entry name" value="HTH-TYPE TRANSCRIPTIONAL REGULATOR XRE"/>
    <property type="match status" value="1"/>
</dbReference>
<name>A0A949NA76_9FIRM</name>
<evidence type="ECO:0000259" key="4">
    <source>
        <dbReference type="PROSITE" id="PS50943"/>
    </source>
</evidence>
<keyword evidence="6" id="KW-1185">Reference proteome</keyword>
<dbReference type="Gene3D" id="1.10.260.40">
    <property type="entry name" value="lambda repressor-like DNA-binding domains"/>
    <property type="match status" value="1"/>
</dbReference>
<organism evidence="5 6">
    <name type="scientific">Diplocloster agilis</name>
    <dbReference type="NCBI Taxonomy" id="2850323"/>
    <lineage>
        <taxon>Bacteria</taxon>
        <taxon>Bacillati</taxon>
        <taxon>Bacillota</taxon>
        <taxon>Clostridia</taxon>
        <taxon>Lachnospirales</taxon>
        <taxon>Lachnospiraceae</taxon>
        <taxon>Diplocloster</taxon>
    </lineage>
</organism>
<dbReference type="SMART" id="SM00530">
    <property type="entry name" value="HTH_XRE"/>
    <property type="match status" value="1"/>
</dbReference>
<feature type="transmembrane region" description="Helical" evidence="3">
    <location>
        <begin position="92"/>
        <end position="114"/>
    </location>
</feature>
<keyword evidence="3" id="KW-0472">Membrane</keyword>
<evidence type="ECO:0000256" key="1">
    <source>
        <dbReference type="ARBA" id="ARBA00023125"/>
    </source>
</evidence>
<evidence type="ECO:0000313" key="6">
    <source>
        <dbReference type="Proteomes" id="UP000712157"/>
    </source>
</evidence>
<dbReference type="RefSeq" id="WP_238721095.1">
    <property type="nucleotide sequence ID" value="NZ_JAHQCW010000007.1"/>
</dbReference>
<sequence length="377" mass="42100">MKFYQNIQKLRKEKGMSQEQLAEQLGVSRQTISKWESGAVCPTLDRMQELAALFGIPLTQLLGEAGDGTEQERIQEYEEQIRRLKEQKKLHTALALTAAAVFLILAGLFVLLFFNIRSINQRIDRLDQQISSITSDVTGQILGIKNDLEESAKKQESLIADYEIKPTGLKLSDHQLTLKITVTPKTYIEGTNAEFLLHGIREYSAGALYENGCFAAELPIADDETSLKFQINFINEGKISSEFLDIEDVVHTFIMPVGGVDDLTITKSGQGIKIDGTAAATFTPIYEYSGNDSPRPLNYPVSGKILVIQNGRTVLEKTLDINPEDYKESVMSDCYIYAQFQDQLNDCSTGETIRILSTLTDNYGNIRQAEVCTYIVP</sequence>
<protein>
    <submittedName>
        <fullName evidence="5">Helix-turn-helix domain-containing protein</fullName>
    </submittedName>
</protein>
<keyword evidence="3" id="KW-0812">Transmembrane</keyword>
<dbReference type="EMBL" id="JAHQCW010000007">
    <property type="protein sequence ID" value="MBU9736172.1"/>
    <property type="molecule type" value="Genomic_DNA"/>
</dbReference>